<proteinExistence type="predicted"/>
<evidence type="ECO:0000313" key="3">
    <source>
        <dbReference type="EMBL" id="KAL3074672.1"/>
    </source>
</evidence>
<feature type="region of interest" description="Disordered" evidence="1">
    <location>
        <begin position="1"/>
        <end position="41"/>
    </location>
</feature>
<protein>
    <submittedName>
        <fullName evidence="3">Uncharacterized protein</fullName>
    </submittedName>
</protein>
<organism evidence="3 4">
    <name type="scientific">Heterodera trifolii</name>
    <dbReference type="NCBI Taxonomy" id="157864"/>
    <lineage>
        <taxon>Eukaryota</taxon>
        <taxon>Metazoa</taxon>
        <taxon>Ecdysozoa</taxon>
        <taxon>Nematoda</taxon>
        <taxon>Chromadorea</taxon>
        <taxon>Rhabditida</taxon>
        <taxon>Tylenchina</taxon>
        <taxon>Tylenchomorpha</taxon>
        <taxon>Tylenchoidea</taxon>
        <taxon>Heteroderidae</taxon>
        <taxon>Heteroderinae</taxon>
        <taxon>Heterodera</taxon>
    </lineage>
</organism>
<dbReference type="AlphaFoldDB" id="A0ABD2I9P2"/>
<keyword evidence="2" id="KW-0812">Transmembrane</keyword>
<dbReference type="EMBL" id="JBICBT010001292">
    <property type="protein sequence ID" value="KAL3074672.1"/>
    <property type="molecule type" value="Genomic_DNA"/>
</dbReference>
<feature type="compositionally biased region" description="Basic and acidic residues" evidence="1">
    <location>
        <begin position="17"/>
        <end position="41"/>
    </location>
</feature>
<gene>
    <name evidence="3" type="ORF">niasHT_038145</name>
</gene>
<accession>A0ABD2I9P2</accession>
<sequence length="109" mass="11767">MHNHAPTDENEIPNIGKAERDAIGPFGHDHPRNSDTETEKPAHGFDIVDQLSLIGALFFGQLLTAILINHPSGKIEIRLFQSLIIVLVGIVVSVEAPSFGAGVYTKITS</sequence>
<feature type="transmembrane region" description="Helical" evidence="2">
    <location>
        <begin position="80"/>
        <end position="104"/>
    </location>
</feature>
<feature type="transmembrane region" description="Helical" evidence="2">
    <location>
        <begin position="50"/>
        <end position="68"/>
    </location>
</feature>
<evidence type="ECO:0000313" key="4">
    <source>
        <dbReference type="Proteomes" id="UP001620626"/>
    </source>
</evidence>
<reference evidence="3 4" key="1">
    <citation type="submission" date="2024-10" db="EMBL/GenBank/DDBJ databases">
        <authorList>
            <person name="Kim D."/>
        </authorList>
    </citation>
    <scope>NUCLEOTIDE SEQUENCE [LARGE SCALE GENOMIC DNA]</scope>
    <source>
        <strain evidence="3">BH-2024</strain>
    </source>
</reference>
<keyword evidence="4" id="KW-1185">Reference proteome</keyword>
<name>A0ABD2I9P2_9BILA</name>
<dbReference type="Proteomes" id="UP001620626">
    <property type="component" value="Unassembled WGS sequence"/>
</dbReference>
<comment type="caution">
    <text evidence="3">The sequence shown here is derived from an EMBL/GenBank/DDBJ whole genome shotgun (WGS) entry which is preliminary data.</text>
</comment>
<keyword evidence="2" id="KW-1133">Transmembrane helix</keyword>
<evidence type="ECO:0000256" key="1">
    <source>
        <dbReference type="SAM" id="MobiDB-lite"/>
    </source>
</evidence>
<evidence type="ECO:0000256" key="2">
    <source>
        <dbReference type="SAM" id="Phobius"/>
    </source>
</evidence>
<keyword evidence="2" id="KW-0472">Membrane</keyword>